<reference evidence="1 2" key="2">
    <citation type="submission" date="2018-11" db="EMBL/GenBank/DDBJ databases">
        <authorList>
            <consortium name="Pathogen Informatics"/>
        </authorList>
    </citation>
    <scope>NUCLEOTIDE SEQUENCE [LARGE SCALE GENOMIC DNA]</scope>
</reference>
<dbReference type="Proteomes" id="UP000050794">
    <property type="component" value="Unassembled WGS sequence"/>
</dbReference>
<keyword evidence="2" id="KW-1185">Reference proteome</keyword>
<sequence length="173" mass="19897">MVGIFVCAFRMSLLAYDEERYMIVNRSDEKIGDFKCLPKRLVTQRSNTVDLSQLRETLYDLLCRYKWGYIGSLRQLREVVENAIGKKYSISTLLRKVRKLDESTQKGTDSSEQVREQSLHQISNDNNILIHTSIRAIGKAVIVLATYSTDVFDVDYWLSNGSSLFKLEPSSSR</sequence>
<dbReference type="EMBL" id="UYWY01023051">
    <property type="protein sequence ID" value="VDM47038.1"/>
    <property type="molecule type" value="Genomic_DNA"/>
</dbReference>
<protein>
    <submittedName>
        <fullName evidence="3">ANF_receptor domain-containing protein</fullName>
    </submittedName>
</protein>
<evidence type="ECO:0000313" key="3">
    <source>
        <dbReference type="WBParaSite" id="TCNE_0001571801-mRNA-1"/>
    </source>
</evidence>
<organism evidence="2 3">
    <name type="scientific">Toxocara canis</name>
    <name type="common">Canine roundworm</name>
    <dbReference type="NCBI Taxonomy" id="6265"/>
    <lineage>
        <taxon>Eukaryota</taxon>
        <taxon>Metazoa</taxon>
        <taxon>Ecdysozoa</taxon>
        <taxon>Nematoda</taxon>
        <taxon>Chromadorea</taxon>
        <taxon>Rhabditida</taxon>
        <taxon>Spirurina</taxon>
        <taxon>Ascaridomorpha</taxon>
        <taxon>Ascaridoidea</taxon>
        <taxon>Toxocaridae</taxon>
        <taxon>Toxocara</taxon>
    </lineage>
</organism>
<accession>A0A183V4P7</accession>
<dbReference type="WBParaSite" id="TCNE_0001571801-mRNA-1">
    <property type="protein sequence ID" value="TCNE_0001571801-mRNA-1"/>
    <property type="gene ID" value="TCNE_0001571801"/>
</dbReference>
<name>A0A183V4P7_TOXCA</name>
<proteinExistence type="predicted"/>
<dbReference type="AlphaFoldDB" id="A0A183V4P7"/>
<evidence type="ECO:0000313" key="2">
    <source>
        <dbReference type="Proteomes" id="UP000050794"/>
    </source>
</evidence>
<reference evidence="3" key="1">
    <citation type="submission" date="2016-06" db="UniProtKB">
        <authorList>
            <consortium name="WormBaseParasite"/>
        </authorList>
    </citation>
    <scope>IDENTIFICATION</scope>
</reference>
<gene>
    <name evidence="1" type="ORF">TCNE_LOCUS15717</name>
</gene>
<evidence type="ECO:0000313" key="1">
    <source>
        <dbReference type="EMBL" id="VDM47038.1"/>
    </source>
</evidence>